<feature type="region of interest" description="Disordered" evidence="2">
    <location>
        <begin position="1"/>
        <end position="167"/>
    </location>
</feature>
<dbReference type="AlphaFoldDB" id="A0ABD2YTZ5"/>
<feature type="compositionally biased region" description="Polar residues" evidence="2">
    <location>
        <begin position="67"/>
        <end position="85"/>
    </location>
</feature>
<feature type="compositionally biased region" description="Basic and acidic residues" evidence="2">
    <location>
        <begin position="1"/>
        <end position="14"/>
    </location>
</feature>
<proteinExistence type="inferred from homology"/>
<dbReference type="PANTHER" id="PTHR31662">
    <property type="entry name" value="BNAANNG10740D PROTEIN-RELATED"/>
    <property type="match status" value="1"/>
</dbReference>
<dbReference type="Proteomes" id="UP001630127">
    <property type="component" value="Unassembled WGS sequence"/>
</dbReference>
<evidence type="ECO:0000313" key="5">
    <source>
        <dbReference type="Proteomes" id="UP001630127"/>
    </source>
</evidence>
<accession>A0ABD2YTZ5</accession>
<comment type="similarity">
    <text evidence="1">Belongs to the GeBP family.</text>
</comment>
<feature type="compositionally biased region" description="Acidic residues" evidence="2">
    <location>
        <begin position="21"/>
        <end position="60"/>
    </location>
</feature>
<dbReference type="InterPro" id="IPR053932">
    <property type="entry name" value="GeBP-like_DBD"/>
</dbReference>
<feature type="compositionally biased region" description="Basic and acidic residues" evidence="2">
    <location>
        <begin position="156"/>
        <end position="167"/>
    </location>
</feature>
<reference evidence="4 5" key="1">
    <citation type="submission" date="2024-11" db="EMBL/GenBank/DDBJ databases">
        <title>A near-complete genome assembly of Cinchona calisaya.</title>
        <authorList>
            <person name="Lian D.C."/>
            <person name="Zhao X.W."/>
            <person name="Wei L."/>
        </authorList>
    </citation>
    <scope>NUCLEOTIDE SEQUENCE [LARGE SCALE GENOMIC DNA]</scope>
    <source>
        <tissue evidence="4">Nenye</tissue>
    </source>
</reference>
<organism evidence="4 5">
    <name type="scientific">Cinchona calisaya</name>
    <dbReference type="NCBI Taxonomy" id="153742"/>
    <lineage>
        <taxon>Eukaryota</taxon>
        <taxon>Viridiplantae</taxon>
        <taxon>Streptophyta</taxon>
        <taxon>Embryophyta</taxon>
        <taxon>Tracheophyta</taxon>
        <taxon>Spermatophyta</taxon>
        <taxon>Magnoliopsida</taxon>
        <taxon>eudicotyledons</taxon>
        <taxon>Gunneridae</taxon>
        <taxon>Pentapetalae</taxon>
        <taxon>asterids</taxon>
        <taxon>lamiids</taxon>
        <taxon>Gentianales</taxon>
        <taxon>Rubiaceae</taxon>
        <taxon>Cinchonoideae</taxon>
        <taxon>Cinchoneae</taxon>
        <taxon>Cinchona</taxon>
    </lineage>
</organism>
<feature type="compositionally biased region" description="Basic and acidic residues" evidence="2">
    <location>
        <begin position="130"/>
        <end position="149"/>
    </location>
</feature>
<dbReference type="EMBL" id="JBJUIK010000012">
    <property type="protein sequence ID" value="KAL3509634.1"/>
    <property type="molecule type" value="Genomic_DNA"/>
</dbReference>
<keyword evidence="5" id="KW-1185">Reference proteome</keyword>
<evidence type="ECO:0000256" key="1">
    <source>
        <dbReference type="ARBA" id="ARBA00010820"/>
    </source>
</evidence>
<evidence type="ECO:0000313" key="4">
    <source>
        <dbReference type="EMBL" id="KAL3509634.1"/>
    </source>
</evidence>
<sequence length="409" mass="45110">MAPKKKDDLSDHHPPAPPPPESEEEESEEEKSESGEEEEVAEEEEEEEEEGSDEEEEEEEGKPKTPQIEQQSQLNKNPTSVGKQSTPPPPSKSKSISESEDEEEPDGEKSPQSPSASDFVLKPITPTKPSSKDSKPTSKRPQKDEEKDSRIKKKPKVNEEGVKKEKSLAVLASGGGGGGAGRVWSDEDVIKILQGMIDYQEEKGSDPSADMAAFHDFVKGKFQSDFSKTQIYEKVRRLKKKYFDNVEKSEQGEDPVFSKPHECKAFDLSKRIWGGTNDGGDGGVIGNGVDENVNGKSNNGKAKKSGKVGSFIDTGKEDKKKDVVKELVKDQEADFGSKYPFLTGSFDSEGSIFAGDMSFLKENLTLIGAAKAMELESKWKKLRQAEAEFSLERLKLMTEQTKLVLEGLK</sequence>
<feature type="domain" description="Glabrous enhancer-binding protein-like DBD" evidence="3">
    <location>
        <begin position="182"/>
        <end position="274"/>
    </location>
</feature>
<gene>
    <name evidence="4" type="ORF">ACH5RR_029035</name>
</gene>
<evidence type="ECO:0000259" key="3">
    <source>
        <dbReference type="Pfam" id="PF04504"/>
    </source>
</evidence>
<protein>
    <recommendedName>
        <fullName evidence="3">Glabrous enhancer-binding protein-like DBD domain-containing protein</fullName>
    </recommendedName>
</protein>
<dbReference type="GO" id="GO:0010468">
    <property type="term" value="P:regulation of gene expression"/>
    <property type="evidence" value="ECO:0007669"/>
    <property type="project" value="UniProtKB-ARBA"/>
</dbReference>
<name>A0ABD2YTZ5_9GENT</name>
<evidence type="ECO:0000256" key="2">
    <source>
        <dbReference type="SAM" id="MobiDB-lite"/>
    </source>
</evidence>
<comment type="caution">
    <text evidence="4">The sequence shown here is derived from an EMBL/GenBank/DDBJ whole genome shotgun (WGS) entry which is preliminary data.</text>
</comment>
<dbReference type="PANTHER" id="PTHR31662:SF33">
    <property type="entry name" value="DNA-BINDING STOREKEEPER PROTEIN TRANSCRIPTIONAL REGULATOR-LIKE PROTEIN"/>
    <property type="match status" value="1"/>
</dbReference>
<dbReference type="Pfam" id="PF04504">
    <property type="entry name" value="GeBP-like_DBD"/>
    <property type="match status" value="1"/>
</dbReference>
<dbReference type="InterPro" id="IPR007592">
    <property type="entry name" value="GEBP"/>
</dbReference>